<dbReference type="GO" id="GO:0000155">
    <property type="term" value="F:phosphorelay sensor kinase activity"/>
    <property type="evidence" value="ECO:0007669"/>
    <property type="project" value="InterPro"/>
</dbReference>
<dbReference type="AlphaFoldDB" id="A0A9Q3YS32"/>
<organism evidence="4 6">
    <name type="scientific">Chryseobacterium muglaense</name>
    <dbReference type="NCBI Taxonomy" id="2893752"/>
    <lineage>
        <taxon>Bacteria</taxon>
        <taxon>Pseudomonadati</taxon>
        <taxon>Bacteroidota</taxon>
        <taxon>Flavobacteriia</taxon>
        <taxon>Flavobacteriales</taxon>
        <taxon>Weeksellaceae</taxon>
        <taxon>Chryseobacterium group</taxon>
        <taxon>Chryseobacterium</taxon>
    </lineage>
</organism>
<evidence type="ECO:0000313" key="3">
    <source>
        <dbReference type="EMBL" id="MBD3905162.1"/>
    </source>
</evidence>
<dbReference type="RefSeq" id="WP_191179667.1">
    <property type="nucleotide sequence ID" value="NZ_JACXXP010000011.1"/>
</dbReference>
<feature type="transmembrane region" description="Helical" evidence="1">
    <location>
        <begin position="12"/>
        <end position="28"/>
    </location>
</feature>
<keyword evidence="4" id="KW-0418">Kinase</keyword>
<dbReference type="GO" id="GO:0016020">
    <property type="term" value="C:membrane"/>
    <property type="evidence" value="ECO:0007669"/>
    <property type="project" value="InterPro"/>
</dbReference>
<evidence type="ECO:0000313" key="5">
    <source>
        <dbReference type="Proteomes" id="UP000603715"/>
    </source>
</evidence>
<reference evidence="5" key="2">
    <citation type="submission" date="2023-07" db="EMBL/GenBank/DDBJ databases">
        <title>Description of novel Chryseobacterium sp. strain C-2.</title>
        <authorList>
            <person name="Saticioglu I.B."/>
        </authorList>
    </citation>
    <scope>NUCLEOTIDE SEQUENCE [LARGE SCALE GENOMIC DNA]</scope>
    <source>
        <strain evidence="5">C-2</strain>
    </source>
</reference>
<name>A0A9Q3YS32_9FLAO</name>
<keyword evidence="1" id="KW-0812">Transmembrane</keyword>
<feature type="transmembrane region" description="Helical" evidence="1">
    <location>
        <begin position="48"/>
        <end position="66"/>
    </location>
</feature>
<dbReference type="PANTHER" id="PTHR34220:SF7">
    <property type="entry name" value="SENSOR HISTIDINE KINASE YPDA"/>
    <property type="match status" value="1"/>
</dbReference>
<accession>A0A9Q3YS32</accession>
<keyword evidence="1" id="KW-0472">Membrane</keyword>
<sequence>MKNLINKIRQNRYFLLFILLFAYIQSVYTRISVRRQIDAYTFTPEAGLATLIGAGILFLIILFFIRRWQTSDVFNSRLMIKIFGTSLFVFVISMQSIGFLIALVFDKIEQNFNQQTFILSLFSNFLDGIIYGSFFLAYYYYDKNRKHLQKLAVYNEALAESKINQLKNQLNPHFLFNNLNVLDQLIEEDKHKASEFLNEFAEIYRYVLQTSDKELINIKEEVDFASQYFKLIQHKYENAYQLNIESKSTKGFIVPLTLQLLIENAVQHNLGTTENPITILINIDKTIEVANNKNLKRNAKPVSGRALKNLKEQYSLLSENSIQIHQSDNEFSVTIPFIDNQRK</sequence>
<feature type="transmembrane region" description="Helical" evidence="1">
    <location>
        <begin position="117"/>
        <end position="141"/>
    </location>
</feature>
<dbReference type="EMBL" id="JACXXP010000011">
    <property type="protein sequence ID" value="MBD3905162.1"/>
    <property type="molecule type" value="Genomic_DNA"/>
</dbReference>
<dbReference type="Pfam" id="PF06580">
    <property type="entry name" value="His_kinase"/>
    <property type="match status" value="1"/>
</dbReference>
<evidence type="ECO:0000259" key="2">
    <source>
        <dbReference type="Pfam" id="PF06580"/>
    </source>
</evidence>
<proteinExistence type="predicted"/>
<reference evidence="3" key="3">
    <citation type="submission" date="2024-05" db="EMBL/GenBank/DDBJ databases">
        <title>Description of novel Chryseobacterium sp. strain C-2.</title>
        <authorList>
            <person name="Saticioglu I.B."/>
        </authorList>
    </citation>
    <scope>NUCLEOTIDE SEQUENCE</scope>
    <source>
        <strain evidence="3">C-2</strain>
    </source>
</reference>
<reference evidence="4" key="1">
    <citation type="submission" date="2021-11" db="EMBL/GenBank/DDBJ databases">
        <title>Description of novel Chryseobacterium species.</title>
        <authorList>
            <person name="Saticioglu I.B."/>
            <person name="Ay H."/>
            <person name="Altun S."/>
            <person name="Duman M."/>
        </authorList>
    </citation>
    <scope>NUCLEOTIDE SEQUENCE</scope>
    <source>
        <strain evidence="4">C-39</strain>
    </source>
</reference>
<evidence type="ECO:0000313" key="6">
    <source>
        <dbReference type="Proteomes" id="UP001107960"/>
    </source>
</evidence>
<dbReference type="InterPro" id="IPR010559">
    <property type="entry name" value="Sig_transdc_His_kin_internal"/>
</dbReference>
<dbReference type="EMBL" id="JAJJML010000001">
    <property type="protein sequence ID" value="MCC9033397.1"/>
    <property type="molecule type" value="Genomic_DNA"/>
</dbReference>
<gene>
    <name evidence="3" type="ORF">IEW27_11240</name>
    <name evidence="4" type="ORF">LNP80_03890</name>
</gene>
<feature type="domain" description="Signal transduction histidine kinase internal region" evidence="2">
    <location>
        <begin position="162"/>
        <end position="238"/>
    </location>
</feature>
<evidence type="ECO:0000313" key="4">
    <source>
        <dbReference type="EMBL" id="MCC9033397.1"/>
    </source>
</evidence>
<keyword evidence="1" id="KW-1133">Transmembrane helix</keyword>
<dbReference type="Proteomes" id="UP001107960">
    <property type="component" value="Unassembled WGS sequence"/>
</dbReference>
<dbReference type="PANTHER" id="PTHR34220">
    <property type="entry name" value="SENSOR HISTIDINE KINASE YPDA"/>
    <property type="match status" value="1"/>
</dbReference>
<keyword evidence="4" id="KW-0808">Transferase</keyword>
<feature type="transmembrane region" description="Helical" evidence="1">
    <location>
        <begin position="78"/>
        <end position="105"/>
    </location>
</feature>
<comment type="caution">
    <text evidence="4">The sequence shown here is derived from an EMBL/GenBank/DDBJ whole genome shotgun (WGS) entry which is preliminary data.</text>
</comment>
<protein>
    <submittedName>
        <fullName evidence="4">Sensor histidine kinase</fullName>
    </submittedName>
</protein>
<dbReference type="InterPro" id="IPR050640">
    <property type="entry name" value="Bact_2-comp_sensor_kinase"/>
</dbReference>
<keyword evidence="5" id="KW-1185">Reference proteome</keyword>
<dbReference type="Proteomes" id="UP000603715">
    <property type="component" value="Unassembled WGS sequence"/>
</dbReference>
<evidence type="ECO:0000256" key="1">
    <source>
        <dbReference type="SAM" id="Phobius"/>
    </source>
</evidence>